<keyword evidence="5" id="KW-1185">Reference proteome</keyword>
<keyword evidence="1" id="KW-0175">Coiled coil</keyword>
<dbReference type="GO" id="GO:0006270">
    <property type="term" value="P:DNA replication initiation"/>
    <property type="evidence" value="ECO:0007669"/>
    <property type="project" value="InterPro"/>
</dbReference>
<reference evidence="4 5" key="2">
    <citation type="journal article" date="2017" name="Genome Biol.">
        <title>New reference genome sequences of hot pepper reveal the massive evolution of plant disease-resistance genes by retroduplication.</title>
        <authorList>
            <person name="Kim S."/>
            <person name="Park J."/>
            <person name="Yeom S.I."/>
            <person name="Kim Y.M."/>
            <person name="Seo E."/>
            <person name="Kim K.T."/>
            <person name="Kim M.S."/>
            <person name="Lee J.M."/>
            <person name="Cheong K."/>
            <person name="Shin H.S."/>
            <person name="Kim S.B."/>
            <person name="Han K."/>
            <person name="Lee J."/>
            <person name="Park M."/>
            <person name="Lee H.A."/>
            <person name="Lee H.Y."/>
            <person name="Lee Y."/>
            <person name="Oh S."/>
            <person name="Lee J.H."/>
            <person name="Choi E."/>
            <person name="Choi E."/>
            <person name="Lee S.E."/>
            <person name="Jeon J."/>
            <person name="Kim H."/>
            <person name="Choi G."/>
            <person name="Song H."/>
            <person name="Lee J."/>
            <person name="Lee S.C."/>
            <person name="Kwon J.K."/>
            <person name="Lee H.Y."/>
            <person name="Koo N."/>
            <person name="Hong Y."/>
            <person name="Kim R.W."/>
            <person name="Kang W.H."/>
            <person name="Huh J.H."/>
            <person name="Kang B.C."/>
            <person name="Yang T.J."/>
            <person name="Lee Y.H."/>
            <person name="Bennetzen J.L."/>
            <person name="Choi D."/>
        </authorList>
    </citation>
    <scope>NUCLEOTIDE SEQUENCE [LARGE SCALE GENOMIC DNA]</scope>
    <source>
        <strain evidence="5">cv. CM334</strain>
    </source>
</reference>
<gene>
    <name evidence="4" type="ORF">T459_35527</name>
</gene>
<feature type="compositionally biased region" description="Basic and acidic residues" evidence="2">
    <location>
        <begin position="565"/>
        <end position="602"/>
    </location>
</feature>
<dbReference type="GO" id="GO:0006310">
    <property type="term" value="P:DNA recombination"/>
    <property type="evidence" value="ECO:0007669"/>
    <property type="project" value="InterPro"/>
</dbReference>
<dbReference type="SUPFAM" id="SSF46785">
    <property type="entry name" value="Winged helix' DNA-binding domain"/>
    <property type="match status" value="2"/>
</dbReference>
<dbReference type="Gene3D" id="3.30.930.30">
    <property type="match status" value="1"/>
</dbReference>
<dbReference type="InterPro" id="IPR001668">
    <property type="entry name" value="Mob_Pre"/>
</dbReference>
<proteinExistence type="predicted"/>
<evidence type="ECO:0000313" key="5">
    <source>
        <dbReference type="Proteomes" id="UP000222542"/>
    </source>
</evidence>
<dbReference type="Proteomes" id="UP000222542">
    <property type="component" value="Unassembled WGS sequence"/>
</dbReference>
<dbReference type="Gene3D" id="1.10.10.10">
    <property type="entry name" value="Winged helix-like DNA-binding domain superfamily/Winged helix DNA-binding domain"/>
    <property type="match status" value="2"/>
</dbReference>
<dbReference type="GO" id="GO:0003887">
    <property type="term" value="F:DNA-directed DNA polymerase activity"/>
    <property type="evidence" value="ECO:0007669"/>
    <property type="project" value="InterPro"/>
</dbReference>
<organism evidence="4 5">
    <name type="scientific">Capsicum annuum</name>
    <name type="common">Capsicum pepper</name>
    <dbReference type="NCBI Taxonomy" id="4072"/>
    <lineage>
        <taxon>Eukaryota</taxon>
        <taxon>Viridiplantae</taxon>
        <taxon>Streptophyta</taxon>
        <taxon>Embryophyta</taxon>
        <taxon>Tracheophyta</taxon>
        <taxon>Spermatophyta</taxon>
        <taxon>Magnoliopsida</taxon>
        <taxon>eudicotyledons</taxon>
        <taxon>Gunneridae</taxon>
        <taxon>Pentapetalae</taxon>
        <taxon>asterids</taxon>
        <taxon>lamiids</taxon>
        <taxon>Solanales</taxon>
        <taxon>Solanaceae</taxon>
        <taxon>Solanoideae</taxon>
        <taxon>Capsiceae</taxon>
        <taxon>Capsicum</taxon>
    </lineage>
</organism>
<dbReference type="InterPro" id="IPR000525">
    <property type="entry name" value="Initiator_Rep_WH1"/>
</dbReference>
<feature type="coiled-coil region" evidence="1">
    <location>
        <begin position="473"/>
        <end position="500"/>
    </location>
</feature>
<dbReference type="Pfam" id="PF01076">
    <property type="entry name" value="Mob_Pre"/>
    <property type="match status" value="1"/>
</dbReference>
<reference evidence="4 5" key="1">
    <citation type="journal article" date="2014" name="Nat. Genet.">
        <title>Genome sequence of the hot pepper provides insights into the evolution of pungency in Capsicum species.</title>
        <authorList>
            <person name="Kim S."/>
            <person name="Park M."/>
            <person name="Yeom S.I."/>
            <person name="Kim Y.M."/>
            <person name="Lee J.M."/>
            <person name="Lee H.A."/>
            <person name="Seo E."/>
            <person name="Choi J."/>
            <person name="Cheong K."/>
            <person name="Kim K.T."/>
            <person name="Jung K."/>
            <person name="Lee G.W."/>
            <person name="Oh S.K."/>
            <person name="Bae C."/>
            <person name="Kim S.B."/>
            <person name="Lee H.Y."/>
            <person name="Kim S.Y."/>
            <person name="Kim M.S."/>
            <person name="Kang B.C."/>
            <person name="Jo Y.D."/>
            <person name="Yang H.B."/>
            <person name="Jeong H.J."/>
            <person name="Kang W.H."/>
            <person name="Kwon J.K."/>
            <person name="Shin C."/>
            <person name="Lim J.Y."/>
            <person name="Park J.H."/>
            <person name="Huh J.H."/>
            <person name="Kim J.S."/>
            <person name="Kim B.D."/>
            <person name="Cohen O."/>
            <person name="Paran I."/>
            <person name="Suh M.C."/>
            <person name="Lee S.B."/>
            <person name="Kim Y.K."/>
            <person name="Shin Y."/>
            <person name="Noh S.J."/>
            <person name="Park J."/>
            <person name="Seo Y.S."/>
            <person name="Kwon S.Y."/>
            <person name="Kim H.A."/>
            <person name="Park J.M."/>
            <person name="Kim H.J."/>
            <person name="Choi S.B."/>
            <person name="Bosland P.W."/>
            <person name="Reeves G."/>
            <person name="Jo S.H."/>
            <person name="Lee B.W."/>
            <person name="Cho H.T."/>
            <person name="Choi H.S."/>
            <person name="Lee M.S."/>
            <person name="Yu Y."/>
            <person name="Do Choi Y."/>
            <person name="Park B.S."/>
            <person name="van Deynze A."/>
            <person name="Ashrafi H."/>
            <person name="Hill T."/>
            <person name="Kim W.T."/>
            <person name="Pai H.S."/>
            <person name="Ahn H.K."/>
            <person name="Yeam I."/>
            <person name="Giovannoni J.J."/>
            <person name="Rose J.K."/>
            <person name="Sorensen I."/>
            <person name="Lee S.J."/>
            <person name="Kim R.W."/>
            <person name="Choi I.Y."/>
            <person name="Choi B.S."/>
            <person name="Lim J.S."/>
            <person name="Lee Y.H."/>
            <person name="Choi D."/>
        </authorList>
    </citation>
    <scope>NUCLEOTIDE SEQUENCE [LARGE SCALE GENOMIC DNA]</scope>
    <source>
        <strain evidence="5">cv. CM334</strain>
    </source>
</reference>
<dbReference type="GO" id="GO:0003677">
    <property type="term" value="F:DNA binding"/>
    <property type="evidence" value="ECO:0007669"/>
    <property type="project" value="InterPro"/>
</dbReference>
<dbReference type="Pfam" id="PF01051">
    <property type="entry name" value="Rep3_N"/>
    <property type="match status" value="1"/>
</dbReference>
<protein>
    <recommendedName>
        <fullName evidence="3">Initiator Rep protein WH1 domain-containing protein</fullName>
    </recommendedName>
</protein>
<dbReference type="InterPro" id="IPR036388">
    <property type="entry name" value="WH-like_DNA-bd_sf"/>
</dbReference>
<evidence type="ECO:0000259" key="3">
    <source>
        <dbReference type="Pfam" id="PF01051"/>
    </source>
</evidence>
<accession>A0A2G2XJ26</accession>
<feature type="domain" description="Initiator Rep protein WH1" evidence="3">
    <location>
        <begin position="12"/>
        <end position="123"/>
    </location>
</feature>
<name>A0A2G2XJ26_CAPAN</name>
<dbReference type="NCBIfam" id="NF041497">
    <property type="entry name" value="MobV"/>
    <property type="match status" value="1"/>
</dbReference>
<evidence type="ECO:0000256" key="1">
    <source>
        <dbReference type="SAM" id="Coils"/>
    </source>
</evidence>
<evidence type="ECO:0000313" key="4">
    <source>
        <dbReference type="EMBL" id="PHT57502.1"/>
    </source>
</evidence>
<evidence type="ECO:0000256" key="2">
    <source>
        <dbReference type="SAM" id="MobiDB-lite"/>
    </source>
</evidence>
<feature type="region of interest" description="Disordered" evidence="2">
    <location>
        <begin position="565"/>
        <end position="611"/>
    </location>
</feature>
<dbReference type="InterPro" id="IPR036390">
    <property type="entry name" value="WH_DNA-bd_sf"/>
</dbReference>
<dbReference type="EMBL" id="AYRZ02002590">
    <property type="protein sequence ID" value="PHT57502.1"/>
    <property type="molecule type" value="Genomic_DNA"/>
</dbReference>
<dbReference type="AlphaFoldDB" id="A0A2G2XJ26"/>
<dbReference type="Gramene" id="PHT57502">
    <property type="protein sequence ID" value="PHT57502"/>
    <property type="gene ID" value="T459_35527"/>
</dbReference>
<comment type="caution">
    <text evidence="4">The sequence shown here is derived from an EMBL/GenBank/DDBJ whole genome shotgun (WGS) entry which is preliminary data.</text>
</comment>
<dbReference type="Pfam" id="PF21205">
    <property type="entry name" value="Rep3_C"/>
    <property type="match status" value="1"/>
</dbReference>
<dbReference type="CDD" id="cd17242">
    <property type="entry name" value="MobM_relaxase"/>
    <property type="match status" value="1"/>
</dbReference>
<sequence>MATPLARTTKISSNDPIFISSSDFSKECGIDLSTAYTALELASERLFTRFFGYTNAEGDRVKMRWLNKVIYKAGQGGSELYFTDEVLLLLREFDALNPYTKYKKEVVLRLKKDYSLDFYHLAKKHQTMGGFQISLDELFQQLGLPESYQDLSNLKKRVIKPSLDEITANTDIDLSYENVKRGRSVVGFKFTVKEKPKPKVIETGRDPNTPDLFHKMTESQLDTFSSKLSELPEVQKMAHVGEDMKPFIAHVGGSLSHNYRNRETLNADSDRTHLNEHELDTNEKCMTAIRDRIPEKRRKDAVLCIEHLVTASPEWDGWGTEKETAFFEQSKKWLENKYGKNNVVSTTIHRDETTPHLVAYVVPVDEATGRLNAKKYIGGSRHTLSQMQTDFAVEVKDLGLDRGVQGSKAKHTSIKEYYEKLNNYENEPGIEKGLTYEIPEPEFLESKNTYGERVANAMIDQIFDQIAPRFDRANALASQTEKLKKELSDTKKTLDEVQQRAKPYLDIINEYNHPNLEKEFNKQVAKLKDNFDSALEHHRFLKRQEEQERFNQQRELRNQLHLEQEQKKQLAEQERQEKERLALLRRQELEKQRKNEPKKPDNGNDNDYSPS</sequence>